<keyword evidence="2" id="KW-1185">Reference proteome</keyword>
<protein>
    <submittedName>
        <fullName evidence="1">Uncharacterized protein</fullName>
    </submittedName>
</protein>
<accession>A0ABN6RPP4</accession>
<sequence>MWAEGLTLGNAGSVGANFQTTPAGLHELNSSRLALRQEEVEMNCQQPIPVPTTTQGTAVTHSGATPGRVPAGAHRRLPARTLQARSVRWDFALICSPIRGEGATPGSRHVVPRPWTPGGRNPWMIAGDTLENRMEG</sequence>
<evidence type="ECO:0000313" key="1">
    <source>
        <dbReference type="EMBL" id="BDP44724.1"/>
    </source>
</evidence>
<organism evidence="1 2">
    <name type="scientific">Deinococcus aetherius</name>
    <dbReference type="NCBI Taxonomy" id="200252"/>
    <lineage>
        <taxon>Bacteria</taxon>
        <taxon>Thermotogati</taxon>
        <taxon>Deinococcota</taxon>
        <taxon>Deinococci</taxon>
        <taxon>Deinococcales</taxon>
        <taxon>Deinococcaceae</taxon>
        <taxon>Deinococcus</taxon>
    </lineage>
</organism>
<dbReference type="Proteomes" id="UP001064971">
    <property type="component" value="Plasmid pDAETH-3"/>
</dbReference>
<proteinExistence type="predicted"/>
<gene>
    <name evidence="1" type="ORF">DAETH_46930</name>
</gene>
<evidence type="ECO:0000313" key="2">
    <source>
        <dbReference type="Proteomes" id="UP001064971"/>
    </source>
</evidence>
<name>A0ABN6RPP4_9DEIO</name>
<reference evidence="1" key="1">
    <citation type="submission" date="2022-07" db="EMBL/GenBank/DDBJ databases">
        <title>Complete Genome Sequence of the Radioresistant Bacterium Deinococcus aetherius ST0316, Isolated from the Air Dust collected in Lower Stratosphere above Japan.</title>
        <authorList>
            <person name="Satoh K."/>
            <person name="Hagiwara K."/>
            <person name="Katsumata K."/>
            <person name="Kubo A."/>
            <person name="Yokobori S."/>
            <person name="Yamagishi A."/>
            <person name="Oono Y."/>
            <person name="Narumi I."/>
        </authorList>
    </citation>
    <scope>NUCLEOTIDE SEQUENCE</scope>
    <source>
        <strain evidence="1">ST0316</strain>
        <plasmid evidence="1">pDAETH-3</plasmid>
    </source>
</reference>
<dbReference type="EMBL" id="AP026563">
    <property type="protein sequence ID" value="BDP44724.1"/>
    <property type="molecule type" value="Genomic_DNA"/>
</dbReference>
<keyword evidence="1" id="KW-0614">Plasmid</keyword>
<geneLocation type="plasmid" evidence="1 2">
    <name>pDAETH-3</name>
</geneLocation>